<gene>
    <name evidence="2" type="ORF">UFOPK1493_00250</name>
</gene>
<proteinExistence type="predicted"/>
<reference evidence="2" key="1">
    <citation type="submission" date="2020-05" db="EMBL/GenBank/DDBJ databases">
        <authorList>
            <person name="Chiriac C."/>
            <person name="Salcher M."/>
            <person name="Ghai R."/>
            <person name="Kavagutti S V."/>
        </authorList>
    </citation>
    <scope>NUCLEOTIDE SEQUENCE</scope>
</reference>
<dbReference type="PANTHER" id="PTHR23020">
    <property type="entry name" value="UNCHARACTERIZED NUCLEAR HORMONE RECEPTOR-RELATED"/>
    <property type="match status" value="1"/>
</dbReference>
<dbReference type="InterPro" id="IPR052961">
    <property type="entry name" value="Oxido-Kinase-like_Enzymes"/>
</dbReference>
<evidence type="ECO:0000313" key="2">
    <source>
        <dbReference type="EMBL" id="CAB4540584.1"/>
    </source>
</evidence>
<dbReference type="InterPro" id="IPR011009">
    <property type="entry name" value="Kinase-like_dom_sf"/>
</dbReference>
<sequence length="361" mass="40256">MGNVPSQVADITVEWFNEALDGRLGRVTELRAERLGEGVGILGELARVHLTYETGHSGPSTLIAKCQSPLPENQFLSRMMGFYLREVNFYREVATQLSVRVPHPYHADCGEEGLPFVLLIEDIAGARCPDQLAGISHDDASRIIDTVARLHAPFWDSPRLAEMSWLPPMNNPLYQAGQGMALERFPAFADRFGERIGPEMMSVIERACNHYVDMLHHVAGQRHLTFTHTDCRAENYLFGGSAGPDTVTMIDFQLSTKHFGPWDVANLLGGSLTPEVRRGCEAELIEQYHRTVVELGVGDYSLEQCWHDYRMSLLQMCTSSVIVSDLQGGNDRGADLLEQLFLRPIIAATDHRVGELLGEFC</sequence>
<dbReference type="SUPFAM" id="SSF56112">
    <property type="entry name" value="Protein kinase-like (PK-like)"/>
    <property type="match status" value="1"/>
</dbReference>
<dbReference type="Gene3D" id="3.90.1200.10">
    <property type="match status" value="1"/>
</dbReference>
<dbReference type="Pfam" id="PF02958">
    <property type="entry name" value="EcKL"/>
    <property type="match status" value="1"/>
</dbReference>
<accession>A0A6J6BPC1</accession>
<name>A0A6J6BPC1_9ZZZZ</name>
<feature type="domain" description="CHK kinase-like" evidence="1">
    <location>
        <begin position="118"/>
        <end position="298"/>
    </location>
</feature>
<dbReference type="SMART" id="SM00587">
    <property type="entry name" value="CHK"/>
    <property type="match status" value="1"/>
</dbReference>
<dbReference type="EMBL" id="CAEZSR010000005">
    <property type="protein sequence ID" value="CAB4540584.1"/>
    <property type="molecule type" value="Genomic_DNA"/>
</dbReference>
<dbReference type="InterPro" id="IPR004119">
    <property type="entry name" value="EcKL"/>
</dbReference>
<organism evidence="2">
    <name type="scientific">freshwater metagenome</name>
    <dbReference type="NCBI Taxonomy" id="449393"/>
    <lineage>
        <taxon>unclassified sequences</taxon>
        <taxon>metagenomes</taxon>
        <taxon>ecological metagenomes</taxon>
    </lineage>
</organism>
<evidence type="ECO:0000259" key="1">
    <source>
        <dbReference type="SMART" id="SM00587"/>
    </source>
</evidence>
<dbReference type="InterPro" id="IPR015897">
    <property type="entry name" value="CHK_kinase-like"/>
</dbReference>
<dbReference type="AlphaFoldDB" id="A0A6J6BPC1"/>
<dbReference type="PANTHER" id="PTHR23020:SF41">
    <property type="entry name" value="AMINOGLYCOSIDE PHOSPHOTRANSFERASE DOMAIN-CONTAINING PROTEIN"/>
    <property type="match status" value="1"/>
</dbReference>
<protein>
    <submittedName>
        <fullName evidence="2">Unannotated protein</fullName>
    </submittedName>
</protein>